<organism evidence="2 3">
    <name type="scientific">Methanocella arvoryzae (strain DSM 22066 / NBRC 105507 / MRE50)</name>
    <dbReference type="NCBI Taxonomy" id="351160"/>
    <lineage>
        <taxon>Archaea</taxon>
        <taxon>Methanobacteriati</taxon>
        <taxon>Methanobacteriota</taxon>
        <taxon>Stenosarchaea group</taxon>
        <taxon>Methanomicrobia</taxon>
        <taxon>Methanocellales</taxon>
        <taxon>Methanocellaceae</taxon>
        <taxon>Methanocella</taxon>
    </lineage>
</organism>
<keyword evidence="1" id="KW-0812">Transmembrane</keyword>
<proteinExistence type="predicted"/>
<keyword evidence="1" id="KW-1133">Transmembrane helix</keyword>
<feature type="transmembrane region" description="Helical" evidence="1">
    <location>
        <begin position="6"/>
        <end position="29"/>
    </location>
</feature>
<dbReference type="AlphaFoldDB" id="Q0W7T8"/>
<accession>Q0W7T8</accession>
<dbReference type="OrthoDB" id="148283at2157"/>
<feature type="transmembrane region" description="Helical" evidence="1">
    <location>
        <begin position="69"/>
        <end position="91"/>
    </location>
</feature>
<dbReference type="eggNOG" id="arCOG10915">
    <property type="taxonomic scope" value="Archaea"/>
</dbReference>
<name>Q0W7T8_METAR</name>
<feature type="transmembrane region" description="Helical" evidence="1">
    <location>
        <begin position="127"/>
        <end position="146"/>
    </location>
</feature>
<dbReference type="Proteomes" id="UP000000663">
    <property type="component" value="Chromosome"/>
</dbReference>
<protein>
    <recommendedName>
        <fullName evidence="4">Peptidase M50 domain-containing protein</fullName>
    </recommendedName>
</protein>
<dbReference type="KEGG" id="rci:RCIA2"/>
<sequence>MGYKVGSIAIATLSLAAVLIAANFCYGLIHESAHAVAVKALGGEVFALYVNPIGLDAYMEHSPVAGTGYIALELAGLCATTVAAVIIAMAGKEAVPAFFALRTTIYSMNYSPGTDMANLQAALGSDAFLISIVLVTVNALALAIALRGRYAPLTGLFSSLWRGSPQRNSGE</sequence>
<evidence type="ECO:0000313" key="3">
    <source>
        <dbReference type="Proteomes" id="UP000000663"/>
    </source>
</evidence>
<evidence type="ECO:0000256" key="1">
    <source>
        <dbReference type="SAM" id="Phobius"/>
    </source>
</evidence>
<dbReference type="GeneID" id="41395442"/>
<evidence type="ECO:0008006" key="4">
    <source>
        <dbReference type="Google" id="ProtNLM"/>
    </source>
</evidence>
<dbReference type="STRING" id="351160.RCIA2"/>
<evidence type="ECO:0000313" key="2">
    <source>
        <dbReference type="EMBL" id="CAJ35555.1"/>
    </source>
</evidence>
<gene>
    <name evidence="2" type="ORF">RCIA2</name>
</gene>
<dbReference type="RefSeq" id="WP_012036939.1">
    <property type="nucleotide sequence ID" value="NC_009464.1"/>
</dbReference>
<reference evidence="2 3" key="1">
    <citation type="journal article" date="2006" name="Science">
        <title>Genome of rice cluster I archaea -- the key methane producers in the rice rhizosphere.</title>
        <authorList>
            <person name="Erkel C."/>
            <person name="Kube M."/>
            <person name="Reinhardt R."/>
            <person name="Liesack W."/>
        </authorList>
    </citation>
    <scope>NUCLEOTIDE SEQUENCE [LARGE SCALE GENOMIC DNA]</scope>
    <source>
        <strain evidence="3">DSM 22066 / NBRC 105507 / MRE50</strain>
    </source>
</reference>
<dbReference type="EMBL" id="AM114193">
    <property type="protein sequence ID" value="CAJ35555.1"/>
    <property type="molecule type" value="Genomic_DNA"/>
</dbReference>
<keyword evidence="1" id="KW-0472">Membrane</keyword>
<keyword evidence="3" id="KW-1185">Reference proteome</keyword>